<dbReference type="InterPro" id="IPR029058">
    <property type="entry name" value="AB_hydrolase_fold"/>
</dbReference>
<keyword evidence="1" id="KW-0812">Transmembrane</keyword>
<dbReference type="SUPFAM" id="SSF53474">
    <property type="entry name" value="alpha/beta-Hydrolases"/>
    <property type="match status" value="1"/>
</dbReference>
<feature type="domain" description="Fungal lipase-type" evidence="2">
    <location>
        <begin position="271"/>
        <end position="413"/>
    </location>
</feature>
<comment type="caution">
    <text evidence="3">The sequence shown here is derived from an EMBL/GenBank/DDBJ whole genome shotgun (WGS) entry which is preliminary data.</text>
</comment>
<sequence>MWNTIFLTMALSAHNSNPWLQKEPPDIDHCNRKLWEGSCNPALFTKMISIIWGVLAVVYFIIYMYYNSRARMRLDKLPYNRFRTGNLLQNWQIVVTGAMVANSLFMFPMPAAKAHPGVQAILQGFSWTEAGRQADLAQRNLLLGLHVKDVKKQPMFCLETAVKLLTFTWVVYGDSTPPSVEKDIHIEIKGLQSEKHQSVVPVPERDAEGCDVERGCNIPSNCGSPAECGELTEEELLIVALNLYGLQHTHVIHEKDPDTKVLIAWSGDTIVVAFRGTASLRNVLHDLQAWPADHMPKRGRRWLGRRPLVHKGFWRSWSAQSVGDRVVMFLAQLLADSKLAPADWHVYITGHSLGGALATLAAYDIQTAFGFKDLQVYTYGAPRTGNHAFAREYEQLIPETWHIVHDADVVPRMGKFFRMYNRPGARVIIDRKGSIVVRPSPLELHLWPTRQSLKAHFLKSYQCALAGVLRAQFCPLKAFVDGRHGALGLADDFHLSTYLRSTCLDMIALNEADGSASDATDLDTAAHGAGDQRSRMPAWAHALVDQVVGTALEDNLVRTVQMTRGPGDDHNLVTGNIQSSTCSLQTGA</sequence>
<dbReference type="PANTHER" id="PTHR45856">
    <property type="entry name" value="ALPHA/BETA-HYDROLASES SUPERFAMILY PROTEIN"/>
    <property type="match status" value="1"/>
</dbReference>
<evidence type="ECO:0000259" key="2">
    <source>
        <dbReference type="Pfam" id="PF01764"/>
    </source>
</evidence>
<dbReference type="Gene3D" id="3.40.50.1820">
    <property type="entry name" value="alpha/beta hydrolase"/>
    <property type="match status" value="1"/>
</dbReference>
<evidence type="ECO:0000313" key="3">
    <source>
        <dbReference type="EMBL" id="KAK9906400.1"/>
    </source>
</evidence>
<dbReference type="InterPro" id="IPR002921">
    <property type="entry name" value="Fungal_lipase-type"/>
</dbReference>
<keyword evidence="1" id="KW-1133">Transmembrane helix</keyword>
<dbReference type="Proteomes" id="UP001491310">
    <property type="component" value="Unassembled WGS sequence"/>
</dbReference>
<reference evidence="3 4" key="1">
    <citation type="journal article" date="2024" name="Nat. Commun.">
        <title>Phylogenomics reveals the evolutionary origins of lichenization in chlorophyte algae.</title>
        <authorList>
            <person name="Puginier C."/>
            <person name="Libourel C."/>
            <person name="Otte J."/>
            <person name="Skaloud P."/>
            <person name="Haon M."/>
            <person name="Grisel S."/>
            <person name="Petersen M."/>
            <person name="Berrin J.G."/>
            <person name="Delaux P.M."/>
            <person name="Dal Grande F."/>
            <person name="Keller J."/>
        </authorList>
    </citation>
    <scope>NUCLEOTIDE SEQUENCE [LARGE SCALE GENOMIC DNA]</scope>
    <source>
        <strain evidence="3 4">SAG 216-7</strain>
    </source>
</reference>
<proteinExistence type="predicted"/>
<name>A0ABR2YIY0_9CHLO</name>
<keyword evidence="1" id="KW-0472">Membrane</keyword>
<keyword evidence="4" id="KW-1185">Reference proteome</keyword>
<gene>
    <name evidence="3" type="ORF">WJX75_001237</name>
</gene>
<dbReference type="PANTHER" id="PTHR45856:SF24">
    <property type="entry name" value="FUNGAL LIPASE-LIKE DOMAIN-CONTAINING PROTEIN"/>
    <property type="match status" value="1"/>
</dbReference>
<dbReference type="CDD" id="cd00519">
    <property type="entry name" value="Lipase_3"/>
    <property type="match status" value="1"/>
</dbReference>
<evidence type="ECO:0000256" key="1">
    <source>
        <dbReference type="SAM" id="Phobius"/>
    </source>
</evidence>
<organism evidence="3 4">
    <name type="scientific">Coccomyxa subellipsoidea</name>
    <dbReference type="NCBI Taxonomy" id="248742"/>
    <lineage>
        <taxon>Eukaryota</taxon>
        <taxon>Viridiplantae</taxon>
        <taxon>Chlorophyta</taxon>
        <taxon>core chlorophytes</taxon>
        <taxon>Trebouxiophyceae</taxon>
        <taxon>Trebouxiophyceae incertae sedis</taxon>
        <taxon>Coccomyxaceae</taxon>
        <taxon>Coccomyxa</taxon>
    </lineage>
</organism>
<dbReference type="Pfam" id="PF01764">
    <property type="entry name" value="Lipase_3"/>
    <property type="match status" value="1"/>
</dbReference>
<protein>
    <recommendedName>
        <fullName evidence="2">Fungal lipase-type domain-containing protein</fullName>
    </recommendedName>
</protein>
<feature type="transmembrane region" description="Helical" evidence="1">
    <location>
        <begin position="87"/>
        <end position="107"/>
    </location>
</feature>
<feature type="transmembrane region" description="Helical" evidence="1">
    <location>
        <begin position="43"/>
        <end position="66"/>
    </location>
</feature>
<dbReference type="InterPro" id="IPR051218">
    <property type="entry name" value="Sec_MonoDiacylglyc_Lipase"/>
</dbReference>
<evidence type="ECO:0000313" key="4">
    <source>
        <dbReference type="Proteomes" id="UP001491310"/>
    </source>
</evidence>
<accession>A0ABR2YIY0</accession>
<dbReference type="EMBL" id="JALJOT010000010">
    <property type="protein sequence ID" value="KAK9906400.1"/>
    <property type="molecule type" value="Genomic_DNA"/>
</dbReference>